<keyword evidence="1" id="KW-0732">Signal</keyword>
<name>A0ABU9B3A7_9BACT</name>
<evidence type="ECO:0000313" key="3">
    <source>
        <dbReference type="Proteomes" id="UP001371305"/>
    </source>
</evidence>
<accession>A0ABU9B3A7</accession>
<evidence type="ECO:0000313" key="2">
    <source>
        <dbReference type="EMBL" id="MEK7954185.1"/>
    </source>
</evidence>
<evidence type="ECO:0008006" key="4">
    <source>
        <dbReference type="Google" id="ProtNLM"/>
    </source>
</evidence>
<feature type="chain" id="PRO_5045688031" description="Spore coat protein U domain-containing protein" evidence="1">
    <location>
        <begin position="25"/>
        <end position="158"/>
    </location>
</feature>
<sequence>MKKSKLSILSAAAVLVLQPVVSQGAPDPTLPKKKVLVTQVITYNLAAGATSPAYTLPANKSVTVTGNCLTLGTRGVGSATILQVTEPSGTPSFLEWVGLESSSGSSITEGVSSSLGTHILYIDFGHVVDIEVQSANSFRIHNGSGGVRTGEVTLTYYK</sequence>
<dbReference type="Proteomes" id="UP001371305">
    <property type="component" value="Unassembled WGS sequence"/>
</dbReference>
<proteinExistence type="predicted"/>
<evidence type="ECO:0000256" key="1">
    <source>
        <dbReference type="SAM" id="SignalP"/>
    </source>
</evidence>
<gene>
    <name evidence="2" type="ORF">WKV53_26950</name>
</gene>
<organism evidence="2 3">
    <name type="scientific">Luteolibacter soli</name>
    <dbReference type="NCBI Taxonomy" id="3135280"/>
    <lineage>
        <taxon>Bacteria</taxon>
        <taxon>Pseudomonadati</taxon>
        <taxon>Verrucomicrobiota</taxon>
        <taxon>Verrucomicrobiia</taxon>
        <taxon>Verrucomicrobiales</taxon>
        <taxon>Verrucomicrobiaceae</taxon>
        <taxon>Luteolibacter</taxon>
    </lineage>
</organism>
<dbReference type="RefSeq" id="WP_341407953.1">
    <property type="nucleotide sequence ID" value="NZ_JBBUKT010000016.1"/>
</dbReference>
<protein>
    <recommendedName>
        <fullName evidence="4">Spore coat protein U domain-containing protein</fullName>
    </recommendedName>
</protein>
<feature type="signal peptide" evidence="1">
    <location>
        <begin position="1"/>
        <end position="24"/>
    </location>
</feature>
<dbReference type="EMBL" id="JBBUKT010000016">
    <property type="protein sequence ID" value="MEK7954185.1"/>
    <property type="molecule type" value="Genomic_DNA"/>
</dbReference>
<comment type="caution">
    <text evidence="2">The sequence shown here is derived from an EMBL/GenBank/DDBJ whole genome shotgun (WGS) entry which is preliminary data.</text>
</comment>
<keyword evidence="3" id="KW-1185">Reference proteome</keyword>
<reference evidence="2 3" key="1">
    <citation type="submission" date="2024-04" db="EMBL/GenBank/DDBJ databases">
        <title>Luteolibacter sp. isolated from soil.</title>
        <authorList>
            <person name="An J."/>
        </authorList>
    </citation>
    <scope>NUCLEOTIDE SEQUENCE [LARGE SCALE GENOMIC DNA]</scope>
    <source>
        <strain evidence="2 3">Y139</strain>
    </source>
</reference>